<sequence>MKKYKKVILIILFVIAILIIIAGFVVGNMFYNLALNPTTDKSSVLNAPHNVGDNAADVDSSGDIEKTKSEEWFKNIGFEDLYIQTFDDLKLHAYSIQNTDQSNKYAIICHGYGGQGSLMTKSASRFYSMGFNVLLPDARGQGKSEGNYIGMGWHDRLDVVSWIDDILEKDSEAEIILYGVSMGGATVMMASGENLPENVKAIVEDCGYTSVWDEFSYQLKEIFNLPAFPFMNFSSAVTKLRAGYTLGEASALDQVVKSNTPMMFIHGGSDTFVPSLMFNEVYDAAKVPKEKLYVKDAGHGESSNIAGEMYWKKVEDFLYKYLD</sequence>
<dbReference type="InterPro" id="IPR052920">
    <property type="entry name" value="DNA-binding_regulatory"/>
</dbReference>
<dbReference type="EMBL" id="JAGGJX010000004">
    <property type="protein sequence ID" value="MBP1855711.1"/>
    <property type="molecule type" value="Genomic_DNA"/>
</dbReference>
<keyword evidence="1" id="KW-1133">Transmembrane helix</keyword>
<gene>
    <name evidence="3" type="ORF">J2Z43_002109</name>
</gene>
<comment type="caution">
    <text evidence="3">The sequence shown here is derived from an EMBL/GenBank/DDBJ whole genome shotgun (WGS) entry which is preliminary data.</text>
</comment>
<reference evidence="3 4" key="1">
    <citation type="submission" date="2021-03" db="EMBL/GenBank/DDBJ databases">
        <title>Genomic Encyclopedia of Type Strains, Phase IV (KMG-IV): sequencing the most valuable type-strain genomes for metagenomic binning, comparative biology and taxonomic classification.</title>
        <authorList>
            <person name="Goeker M."/>
        </authorList>
    </citation>
    <scope>NUCLEOTIDE SEQUENCE [LARGE SCALE GENOMIC DNA]</scope>
    <source>
        <strain evidence="3 4">DSM 1289</strain>
    </source>
</reference>
<dbReference type="InterPro" id="IPR022742">
    <property type="entry name" value="Hydrolase_4"/>
</dbReference>
<dbReference type="Gene3D" id="3.40.50.1820">
    <property type="entry name" value="alpha/beta hydrolase"/>
    <property type="match status" value="1"/>
</dbReference>
<evidence type="ECO:0000313" key="4">
    <source>
        <dbReference type="Proteomes" id="UP000767291"/>
    </source>
</evidence>
<dbReference type="InterPro" id="IPR029058">
    <property type="entry name" value="AB_hydrolase_fold"/>
</dbReference>
<keyword evidence="1" id="KW-0472">Membrane</keyword>
<dbReference type="Proteomes" id="UP000767291">
    <property type="component" value="Unassembled WGS sequence"/>
</dbReference>
<name>A0ABS4ECU1_9FIRM</name>
<evidence type="ECO:0000256" key="1">
    <source>
        <dbReference type="SAM" id="Phobius"/>
    </source>
</evidence>
<feature type="domain" description="Serine aminopeptidase S33" evidence="2">
    <location>
        <begin position="105"/>
        <end position="203"/>
    </location>
</feature>
<proteinExistence type="predicted"/>
<feature type="transmembrane region" description="Helical" evidence="1">
    <location>
        <begin position="7"/>
        <end position="31"/>
    </location>
</feature>
<dbReference type="RefSeq" id="WP_209457120.1">
    <property type="nucleotide sequence ID" value="NZ_BAAACS010000004.1"/>
</dbReference>
<dbReference type="SUPFAM" id="SSF53474">
    <property type="entry name" value="alpha/beta-Hydrolases"/>
    <property type="match status" value="1"/>
</dbReference>
<keyword evidence="4" id="KW-1185">Reference proteome</keyword>
<dbReference type="PANTHER" id="PTHR43358:SF4">
    <property type="entry name" value="ALPHA_BETA HYDROLASE FOLD-1 DOMAIN-CONTAINING PROTEIN"/>
    <property type="match status" value="1"/>
</dbReference>
<evidence type="ECO:0000259" key="2">
    <source>
        <dbReference type="Pfam" id="PF12146"/>
    </source>
</evidence>
<dbReference type="Pfam" id="PF12146">
    <property type="entry name" value="Hydrolase_4"/>
    <property type="match status" value="1"/>
</dbReference>
<protein>
    <submittedName>
        <fullName evidence="3">Fermentation-respiration switch protein FrsA (DUF1100 family)</fullName>
    </submittedName>
</protein>
<accession>A0ABS4ECU1</accession>
<organism evidence="3 4">
    <name type="scientific">Metaclostridioides mangenotii</name>
    <dbReference type="NCBI Taxonomy" id="1540"/>
    <lineage>
        <taxon>Bacteria</taxon>
        <taxon>Bacillati</taxon>
        <taxon>Bacillota</taxon>
        <taxon>Clostridia</taxon>
        <taxon>Peptostreptococcales</taxon>
        <taxon>Peptostreptococcaceae</taxon>
        <taxon>Metaclostridioides</taxon>
    </lineage>
</organism>
<dbReference type="PANTHER" id="PTHR43358">
    <property type="entry name" value="ALPHA/BETA-HYDROLASE"/>
    <property type="match status" value="1"/>
</dbReference>
<keyword evidence="1" id="KW-0812">Transmembrane</keyword>
<evidence type="ECO:0000313" key="3">
    <source>
        <dbReference type="EMBL" id="MBP1855711.1"/>
    </source>
</evidence>